<dbReference type="AlphaFoldDB" id="A0A8H7S4S0"/>
<organism evidence="1 2">
    <name type="scientific">Circinella minor</name>
    <dbReference type="NCBI Taxonomy" id="1195481"/>
    <lineage>
        <taxon>Eukaryota</taxon>
        <taxon>Fungi</taxon>
        <taxon>Fungi incertae sedis</taxon>
        <taxon>Mucoromycota</taxon>
        <taxon>Mucoromycotina</taxon>
        <taxon>Mucoromycetes</taxon>
        <taxon>Mucorales</taxon>
        <taxon>Lichtheimiaceae</taxon>
        <taxon>Circinella</taxon>
    </lineage>
</organism>
<proteinExistence type="predicted"/>
<accession>A0A8H7S4S0</accession>
<protein>
    <submittedName>
        <fullName evidence="1">Uncharacterized protein</fullName>
    </submittedName>
</protein>
<evidence type="ECO:0000313" key="2">
    <source>
        <dbReference type="Proteomes" id="UP000646827"/>
    </source>
</evidence>
<dbReference type="EMBL" id="JAEPRB010000101">
    <property type="protein sequence ID" value="KAG2221727.1"/>
    <property type="molecule type" value="Genomic_DNA"/>
</dbReference>
<dbReference type="Proteomes" id="UP000646827">
    <property type="component" value="Unassembled WGS sequence"/>
</dbReference>
<evidence type="ECO:0000313" key="1">
    <source>
        <dbReference type="EMBL" id="KAG2221727.1"/>
    </source>
</evidence>
<gene>
    <name evidence="1" type="ORF">INT45_007133</name>
</gene>
<keyword evidence="2" id="KW-1185">Reference proteome</keyword>
<sequence>MQQSKINLCFFFDTYHYVCLHIRVHFYTYNSLLFIYYSGEQTSKASNDVLTKSAKAFGSAVYNEHTGGRKIDLMIRSSGIELSTSEWKKKGVGITTGKEQQVKNVRGNKAILKNLVSLPITDSDRENVFCLGMDFIGSVGYMFSVYHLDDAYVASFVADLSLPVDFTELEDFVTTLDNFYKFKNQHTRLQKMIDPAYRGYQETQTLSQLRINIQRTFIQ</sequence>
<reference evidence="1 2" key="1">
    <citation type="submission" date="2020-12" db="EMBL/GenBank/DDBJ databases">
        <title>Metabolic potential, ecology and presence of endohyphal bacteria is reflected in genomic diversity of Mucoromycotina.</title>
        <authorList>
            <person name="Muszewska A."/>
            <person name="Okrasinska A."/>
            <person name="Steczkiewicz K."/>
            <person name="Drgas O."/>
            <person name="Orlowska M."/>
            <person name="Perlinska-Lenart U."/>
            <person name="Aleksandrzak-Piekarczyk T."/>
            <person name="Szatraj K."/>
            <person name="Zielenkiewicz U."/>
            <person name="Pilsyk S."/>
            <person name="Malc E."/>
            <person name="Mieczkowski P."/>
            <person name="Kruszewska J.S."/>
            <person name="Biernat P."/>
            <person name="Pawlowska J."/>
        </authorList>
    </citation>
    <scope>NUCLEOTIDE SEQUENCE [LARGE SCALE GENOMIC DNA]</scope>
    <source>
        <strain evidence="1 2">CBS 142.35</strain>
    </source>
</reference>
<name>A0A8H7S4S0_9FUNG</name>
<dbReference type="OrthoDB" id="2279050at2759"/>
<comment type="caution">
    <text evidence="1">The sequence shown here is derived from an EMBL/GenBank/DDBJ whole genome shotgun (WGS) entry which is preliminary data.</text>
</comment>